<reference evidence="2 3" key="1">
    <citation type="submission" date="2017-08" db="EMBL/GenBank/DDBJ databases">
        <title>Aeromonas veronii bv sobria strain NS22 whole genome sequencing.</title>
        <authorList>
            <person name="Katharios P."/>
            <person name="Ha V.Q."/>
            <person name="Smyrli M."/>
        </authorList>
    </citation>
    <scope>NUCLEOTIDE SEQUENCE [LARGE SCALE GENOMIC DNA]</scope>
    <source>
        <strain evidence="2 3">NS22</strain>
    </source>
</reference>
<keyword evidence="3" id="KW-1185">Reference proteome</keyword>
<feature type="compositionally biased region" description="Basic residues" evidence="1">
    <location>
        <begin position="1"/>
        <end position="12"/>
    </location>
</feature>
<evidence type="ECO:0000313" key="3">
    <source>
        <dbReference type="Proteomes" id="UP000323129"/>
    </source>
</evidence>
<gene>
    <name evidence="2" type="ORF">CJF24_15295</name>
</gene>
<name>A0ABY3MJ36_AERVE</name>
<protein>
    <submittedName>
        <fullName evidence="2">Uncharacterized protein</fullName>
    </submittedName>
</protein>
<dbReference type="RefSeq" id="WP_115578028.1">
    <property type="nucleotide sequence ID" value="NZ_JBLUPC010000113.1"/>
</dbReference>
<comment type="caution">
    <text evidence="2">The sequence shown here is derived from an EMBL/GenBank/DDBJ whole genome shotgun (WGS) entry which is preliminary data.</text>
</comment>
<organism evidence="2 3">
    <name type="scientific">Aeromonas veronii</name>
    <dbReference type="NCBI Taxonomy" id="654"/>
    <lineage>
        <taxon>Bacteria</taxon>
        <taxon>Pseudomonadati</taxon>
        <taxon>Pseudomonadota</taxon>
        <taxon>Gammaproteobacteria</taxon>
        <taxon>Aeromonadales</taxon>
        <taxon>Aeromonadaceae</taxon>
        <taxon>Aeromonas</taxon>
    </lineage>
</organism>
<feature type="compositionally biased region" description="Basic residues" evidence="1">
    <location>
        <begin position="28"/>
        <end position="37"/>
    </location>
</feature>
<evidence type="ECO:0000313" key="2">
    <source>
        <dbReference type="EMBL" id="TYD42718.1"/>
    </source>
</evidence>
<feature type="region of interest" description="Disordered" evidence="1">
    <location>
        <begin position="1"/>
        <end position="37"/>
    </location>
</feature>
<sequence length="176" mass="19896">MESSLKMRRKRGPPTGEWSVQDAPVARQRPRRTATGRQARVHSRHLKSVALTARNIATGRLKRASLVSALLSVQWLITYGDESKEVHDDVNKKGTMLAINRSFLEHGWTIAQAGLQQGEYQLSDNQRHKAKSNLADWRAQLVEPWIWRVAGDDISPLTLNNLCLALLKQLDIEQAK</sequence>
<dbReference type="EMBL" id="NQMC01000047">
    <property type="protein sequence ID" value="TYD42718.1"/>
    <property type="molecule type" value="Genomic_DNA"/>
</dbReference>
<accession>A0ABY3MJ36</accession>
<evidence type="ECO:0000256" key="1">
    <source>
        <dbReference type="SAM" id="MobiDB-lite"/>
    </source>
</evidence>
<dbReference type="Proteomes" id="UP000323129">
    <property type="component" value="Unassembled WGS sequence"/>
</dbReference>
<proteinExistence type="predicted"/>